<gene>
    <name evidence="1" type="primary">Contig3454.g3698</name>
    <name evidence="1" type="ORF">STYLEM_10287</name>
</gene>
<dbReference type="EMBL" id="CCKQ01009766">
    <property type="protein sequence ID" value="CDW81274.1"/>
    <property type="molecule type" value="Genomic_DNA"/>
</dbReference>
<dbReference type="CDD" id="cd03440">
    <property type="entry name" value="hot_dog"/>
    <property type="match status" value="1"/>
</dbReference>
<dbReference type="AlphaFoldDB" id="A0A078AGB2"/>
<name>A0A078AGB2_STYLE</name>
<dbReference type="Proteomes" id="UP000039865">
    <property type="component" value="Unassembled WGS sequence"/>
</dbReference>
<reference evidence="1 2" key="1">
    <citation type="submission" date="2014-06" db="EMBL/GenBank/DDBJ databases">
        <authorList>
            <person name="Swart Estienne"/>
        </authorList>
    </citation>
    <scope>NUCLEOTIDE SEQUENCE [LARGE SCALE GENOMIC DNA]</scope>
    <source>
        <strain evidence="1 2">130c</strain>
    </source>
</reference>
<evidence type="ECO:0008006" key="3">
    <source>
        <dbReference type="Google" id="ProtNLM"/>
    </source>
</evidence>
<evidence type="ECO:0000313" key="1">
    <source>
        <dbReference type="EMBL" id="CDW81274.1"/>
    </source>
</evidence>
<dbReference type="InParanoid" id="A0A078AGB2"/>
<keyword evidence="2" id="KW-1185">Reference proteome</keyword>
<dbReference type="Gene3D" id="3.10.129.10">
    <property type="entry name" value="Hotdog Thioesterase"/>
    <property type="match status" value="1"/>
</dbReference>
<evidence type="ECO:0000313" key="2">
    <source>
        <dbReference type="Proteomes" id="UP000039865"/>
    </source>
</evidence>
<proteinExistence type="predicted"/>
<organism evidence="1 2">
    <name type="scientific">Stylonychia lemnae</name>
    <name type="common">Ciliate</name>
    <dbReference type="NCBI Taxonomy" id="5949"/>
    <lineage>
        <taxon>Eukaryota</taxon>
        <taxon>Sar</taxon>
        <taxon>Alveolata</taxon>
        <taxon>Ciliophora</taxon>
        <taxon>Intramacronucleata</taxon>
        <taxon>Spirotrichea</taxon>
        <taxon>Stichotrichia</taxon>
        <taxon>Sporadotrichida</taxon>
        <taxon>Oxytrichidae</taxon>
        <taxon>Stylonychinae</taxon>
        <taxon>Stylonychia</taxon>
    </lineage>
</organism>
<protein>
    <recommendedName>
        <fullName evidence="3">Thioesterase domain-containing protein</fullName>
    </recommendedName>
</protein>
<dbReference type="SUPFAM" id="SSF54637">
    <property type="entry name" value="Thioesterase/thiol ester dehydrase-isomerase"/>
    <property type="match status" value="1"/>
</dbReference>
<dbReference type="InterPro" id="IPR029069">
    <property type="entry name" value="HotDog_dom_sf"/>
</dbReference>
<accession>A0A078AGB2</accession>
<sequence>MTTSSDKQTVTTITNQVFEREHVYDSTKFLQEIMRNQPGQEDMNEYKYNKNITFLDTKFLDGIIAKSFFKMEVTPDMKDDKGCLLRTCIGEILDFIPMRVSDGAEFRRKMTLKLAIEYVHQIPIKKYVVIEGKVIKIEEKSGLAEGKIWDPDTKQIIAKCQIIFVFIDQNPKL</sequence>